<dbReference type="InterPro" id="IPR014001">
    <property type="entry name" value="Helicase_ATP-bd"/>
</dbReference>
<dbReference type="GO" id="GO:0003677">
    <property type="term" value="F:DNA binding"/>
    <property type="evidence" value="ECO:0007669"/>
    <property type="project" value="UniProtKB-KW"/>
</dbReference>
<evidence type="ECO:0000256" key="3">
    <source>
        <dbReference type="ARBA" id="ARBA00022840"/>
    </source>
</evidence>
<evidence type="ECO:0000256" key="1">
    <source>
        <dbReference type="ARBA" id="ARBA00005446"/>
    </source>
</evidence>
<feature type="domain" description="Helicase ATP-binding" evidence="8">
    <location>
        <begin position="167"/>
        <end position="356"/>
    </location>
</feature>
<comment type="similarity">
    <text evidence="1">Belongs to the helicase family. RecQ subfamily.</text>
</comment>
<dbReference type="AlphaFoldDB" id="A0A2N9B6V3"/>
<keyword evidence="10" id="KW-0378">Hydrolase</keyword>
<dbReference type="GO" id="GO:0005737">
    <property type="term" value="C:cytoplasm"/>
    <property type="evidence" value="ECO:0007669"/>
    <property type="project" value="TreeGrafter"/>
</dbReference>
<comment type="catalytic activity">
    <reaction evidence="6">
        <text>Couples ATP hydrolysis with the unwinding of duplex DNA by translocating in the 3'-5' direction.</text>
        <dbReference type="EC" id="5.6.2.4"/>
    </reaction>
</comment>
<protein>
    <recommendedName>
        <fullName evidence="7">DNA 3'-5' helicase</fullName>
        <ecNumber evidence="7">5.6.2.4</ecNumber>
    </recommendedName>
</protein>
<dbReference type="GO" id="GO:0009378">
    <property type="term" value="F:four-way junction helicase activity"/>
    <property type="evidence" value="ECO:0007669"/>
    <property type="project" value="TreeGrafter"/>
</dbReference>
<dbReference type="GO" id="GO:0043138">
    <property type="term" value="F:3'-5' DNA helicase activity"/>
    <property type="evidence" value="ECO:0007669"/>
    <property type="project" value="UniProtKB-EC"/>
</dbReference>
<dbReference type="NCBIfam" id="NF041063">
    <property type="entry name" value="DpdF"/>
    <property type="match status" value="1"/>
</dbReference>
<keyword evidence="3" id="KW-0067">ATP-binding</keyword>
<dbReference type="RefSeq" id="WP_010040253.1">
    <property type="nucleotide sequence ID" value="NZ_LT962942.1"/>
</dbReference>
<evidence type="ECO:0000256" key="7">
    <source>
        <dbReference type="ARBA" id="ARBA00034808"/>
    </source>
</evidence>
<dbReference type="PANTHER" id="PTHR13710">
    <property type="entry name" value="DNA HELICASE RECQ FAMILY MEMBER"/>
    <property type="match status" value="1"/>
</dbReference>
<proteinExistence type="inferred from homology"/>
<dbReference type="Pfam" id="PF00270">
    <property type="entry name" value="DEAD"/>
    <property type="match status" value="1"/>
</dbReference>
<dbReference type="SMART" id="SM00490">
    <property type="entry name" value="HELICc"/>
    <property type="match status" value="1"/>
</dbReference>
<dbReference type="PANTHER" id="PTHR13710:SF105">
    <property type="entry name" value="ATP-DEPENDENT DNA HELICASE Q1"/>
    <property type="match status" value="1"/>
</dbReference>
<dbReference type="Pfam" id="PF00271">
    <property type="entry name" value="Helicase_C"/>
    <property type="match status" value="1"/>
</dbReference>
<keyword evidence="2" id="KW-0547">Nucleotide-binding</keyword>
<name>A0A2N9B6V3_STRCX</name>
<feature type="domain" description="Helicase C-terminal" evidence="9">
    <location>
        <begin position="384"/>
        <end position="548"/>
    </location>
</feature>
<dbReference type="OrthoDB" id="9760034at2"/>
<evidence type="ECO:0000259" key="8">
    <source>
        <dbReference type="PROSITE" id="PS51192"/>
    </source>
</evidence>
<dbReference type="GO" id="GO:0005694">
    <property type="term" value="C:chromosome"/>
    <property type="evidence" value="ECO:0007669"/>
    <property type="project" value="TreeGrafter"/>
</dbReference>
<dbReference type="Proteomes" id="UP000235464">
    <property type="component" value="Chromosome I"/>
</dbReference>
<sequence length="864" mass="96472">MGDLWAHAQELFTAWPQVPTTTATGTLRRLEDALADRAAHRADAVGWCDIAALTRQVLLEVAVRGNNAGLEVPLDPALPSREQWEQMACRTLPTTRGLRVFALPWHPRELTPEAQESAREDLKQIYLGVDSPHRRHLEPRPADPYWAEALGYTEYVSVGQQQAARAVALAPAGSTTIVCLPTGHGKTAVAQASALLAGARGGVSIVVVPTVILALDMEARTQATLERQGRGSPTGRYAYTGGMPEEVKRQICDDVRTGRQRLLFASPEAVVTALKKPLEDAAEAGLLQYFVIDEAHLVEQWGTGFRPEFQTMASHRRTWLRKAPQDQAPVTVAMSATLTHQQVSLLEQLFAEEGQAQVVWASQLRHEPSYYVDTCPDEQSRNEAVIDAVAMLPRPLALYTTRVKDAADWAERLRQAGFRRVTQVTGKSTDDQRRQALEGWAGSTPDGPEPTRFDVVVGTSAFGLGVDLADVRTVVHACLPETTDRYYQEVGRAGRDGHPCIAYMATAPGDEALAESLNRSPQLTAERAWARWRAMWVGRTPTDSGAHRLSLEALPADMPEGFGRHRSWNERILNFMVRAGLIKVTIPEPPQRSEKETDAAWQGRLDAFYTSLGKQFDVFLADGQTNDRAYFLQRFNDVRRLIINDQRDAAGRLRRILRSDRCWGEALADHYRVPYRGGVLTTGVTCRGCPPCRKQGPPRTAPEGYYRLAVEPWPAVPSWPSRREDPLRRFRGDLPCLSIYWETEQEFTDLVPELLERLAVRGMSVVGGPGLARLATRRLQRDVRPRPLILDRDEDLLGRYTNPMVWLLDSSASHMGDDLAMRFDSQDVTYLLHPRSLAHPDRPDTPLVAIHRAHLWVRTALESF</sequence>
<evidence type="ECO:0000256" key="4">
    <source>
        <dbReference type="ARBA" id="ARBA00023125"/>
    </source>
</evidence>
<dbReference type="Gene3D" id="3.40.50.300">
    <property type="entry name" value="P-loop containing nucleotide triphosphate hydrolases"/>
    <property type="match status" value="2"/>
</dbReference>
<keyword evidence="11" id="KW-1185">Reference proteome</keyword>
<keyword evidence="5" id="KW-0413">Isomerase</keyword>
<dbReference type="InterPro" id="IPR027417">
    <property type="entry name" value="P-loop_NTPase"/>
</dbReference>
<dbReference type="InterPro" id="IPR001650">
    <property type="entry name" value="Helicase_C-like"/>
</dbReference>
<dbReference type="SMART" id="SM00487">
    <property type="entry name" value="DEXDc"/>
    <property type="match status" value="1"/>
</dbReference>
<dbReference type="EMBL" id="LT963352">
    <property type="protein sequence ID" value="SOR79083.1"/>
    <property type="molecule type" value="Genomic_DNA"/>
</dbReference>
<reference evidence="11" key="1">
    <citation type="submission" date="2017-11" db="EMBL/GenBank/DDBJ databases">
        <authorList>
            <person name="Wibberg D."/>
        </authorList>
    </citation>
    <scope>NUCLEOTIDE SEQUENCE [LARGE SCALE GENOMIC DNA]</scope>
</reference>
<accession>A0A2N9B6V3</accession>
<dbReference type="InterPro" id="IPR011545">
    <property type="entry name" value="DEAD/DEAH_box_helicase_dom"/>
</dbReference>
<dbReference type="PROSITE" id="PS51192">
    <property type="entry name" value="HELICASE_ATP_BIND_1"/>
    <property type="match status" value="1"/>
</dbReference>
<keyword evidence="10" id="KW-0347">Helicase</keyword>
<evidence type="ECO:0000256" key="6">
    <source>
        <dbReference type="ARBA" id="ARBA00034617"/>
    </source>
</evidence>
<evidence type="ECO:0000259" key="9">
    <source>
        <dbReference type="PROSITE" id="PS51194"/>
    </source>
</evidence>
<keyword evidence="4" id="KW-0238">DNA-binding</keyword>
<evidence type="ECO:0000256" key="5">
    <source>
        <dbReference type="ARBA" id="ARBA00023235"/>
    </source>
</evidence>
<dbReference type="GO" id="GO:0005524">
    <property type="term" value="F:ATP binding"/>
    <property type="evidence" value="ECO:0007669"/>
    <property type="project" value="UniProtKB-KW"/>
</dbReference>
<evidence type="ECO:0000313" key="10">
    <source>
        <dbReference type="EMBL" id="SOR79083.1"/>
    </source>
</evidence>
<organism evidence="10 11">
    <name type="scientific">Streptomyces chartreusis NRRL 3882</name>
    <dbReference type="NCBI Taxonomy" id="1079985"/>
    <lineage>
        <taxon>Bacteria</taxon>
        <taxon>Bacillati</taxon>
        <taxon>Actinomycetota</taxon>
        <taxon>Actinomycetes</taxon>
        <taxon>Kitasatosporales</taxon>
        <taxon>Streptomycetaceae</taxon>
        <taxon>Streptomyces</taxon>
    </lineage>
</organism>
<evidence type="ECO:0000313" key="11">
    <source>
        <dbReference type="Proteomes" id="UP000235464"/>
    </source>
</evidence>
<evidence type="ECO:0000256" key="2">
    <source>
        <dbReference type="ARBA" id="ARBA00022741"/>
    </source>
</evidence>
<gene>
    <name evidence="10" type="primary">recQ_3</name>
    <name evidence="10" type="ORF">SCNRRL3882_2546</name>
</gene>
<dbReference type="SUPFAM" id="SSF52540">
    <property type="entry name" value="P-loop containing nucleoside triphosphate hydrolases"/>
    <property type="match status" value="1"/>
</dbReference>
<dbReference type="GO" id="GO:0016787">
    <property type="term" value="F:hydrolase activity"/>
    <property type="evidence" value="ECO:0007669"/>
    <property type="project" value="UniProtKB-KW"/>
</dbReference>
<dbReference type="EC" id="5.6.2.4" evidence="7"/>
<dbReference type="GO" id="GO:0000724">
    <property type="term" value="P:double-strand break repair via homologous recombination"/>
    <property type="evidence" value="ECO:0007669"/>
    <property type="project" value="TreeGrafter"/>
</dbReference>
<dbReference type="PROSITE" id="PS51194">
    <property type="entry name" value="HELICASE_CTER"/>
    <property type="match status" value="1"/>
</dbReference>